<feature type="region of interest" description="Disordered" evidence="1">
    <location>
        <begin position="84"/>
        <end position="107"/>
    </location>
</feature>
<evidence type="ECO:0000313" key="3">
    <source>
        <dbReference type="Proteomes" id="UP000578036"/>
    </source>
</evidence>
<evidence type="ECO:0000313" key="2">
    <source>
        <dbReference type="EMBL" id="MBB3008697.1"/>
    </source>
</evidence>
<comment type="caution">
    <text evidence="2">The sequence shown here is derived from an EMBL/GenBank/DDBJ whole genome shotgun (WGS) entry which is preliminary data.</text>
</comment>
<protein>
    <submittedName>
        <fullName evidence="2">Uncharacterized protein</fullName>
    </submittedName>
</protein>
<evidence type="ECO:0000256" key="1">
    <source>
        <dbReference type="SAM" id="MobiDB-lite"/>
    </source>
</evidence>
<gene>
    <name evidence="2" type="ORF">FHX61_003350</name>
</gene>
<dbReference type="AlphaFoldDB" id="A0A7W4YSP8"/>
<organism evidence="2 3">
    <name type="scientific">Cupriavidus alkaliphilus</name>
    <dbReference type="NCBI Taxonomy" id="942866"/>
    <lineage>
        <taxon>Bacteria</taxon>
        <taxon>Pseudomonadati</taxon>
        <taxon>Pseudomonadota</taxon>
        <taxon>Betaproteobacteria</taxon>
        <taxon>Burkholderiales</taxon>
        <taxon>Burkholderiaceae</taxon>
        <taxon>Cupriavidus</taxon>
    </lineage>
</organism>
<proteinExistence type="predicted"/>
<dbReference type="EMBL" id="JACHWF010000003">
    <property type="protein sequence ID" value="MBB3008697.1"/>
    <property type="molecule type" value="Genomic_DNA"/>
</dbReference>
<feature type="compositionally biased region" description="Polar residues" evidence="1">
    <location>
        <begin position="84"/>
        <end position="97"/>
    </location>
</feature>
<name>A0A7W4YSP8_9BURK</name>
<accession>A0A7W4YSP8</accession>
<sequence>MYAILETVRAAHRHVLLASDDAAVCRIAMGAGRPGGAARARAAGVPARAVRRASGGADGKSCGKDNVRARTPVFRRPALLLQRITSGPGVTSGNNTARPIRRVRRPG</sequence>
<dbReference type="RefSeq" id="WP_133250527.1">
    <property type="nucleotide sequence ID" value="NZ_JACHWF010000003.1"/>
</dbReference>
<keyword evidence="3" id="KW-1185">Reference proteome</keyword>
<dbReference type="Proteomes" id="UP000578036">
    <property type="component" value="Unassembled WGS sequence"/>
</dbReference>
<reference evidence="2 3" key="1">
    <citation type="submission" date="2020-08" db="EMBL/GenBank/DDBJ databases">
        <title>Genomic Encyclopedia of Type Strains, Phase IV (KMG-V): Genome sequencing to study the core and pangenomes of soil and plant-associated prokaryotes.</title>
        <authorList>
            <person name="Whitman W."/>
        </authorList>
    </citation>
    <scope>NUCLEOTIDE SEQUENCE [LARGE SCALE GENOMIC DNA]</scope>
    <source>
        <strain evidence="2 3">SLV-2362</strain>
    </source>
</reference>